<dbReference type="AlphaFoldDB" id="A0A6M3KBH2"/>
<dbReference type="EMBL" id="MT141561">
    <property type="protein sequence ID" value="QJA66844.1"/>
    <property type="molecule type" value="Genomic_DNA"/>
</dbReference>
<sequence>MKGADVYANIFDKEQHGRLYLYPSSHGRGQTFQIWLLPEGVVLKNDDVPWVIPDAVEIYGIVAGNSGWTEEYGWLYQGKWIEDFNALVEQRKQQIEKKSEVREKEKQVKILAEEQRIERLLSTYK</sequence>
<evidence type="ECO:0000313" key="1">
    <source>
        <dbReference type="EMBL" id="QJA66844.1"/>
    </source>
</evidence>
<protein>
    <submittedName>
        <fullName evidence="2">Uncharacterized protein</fullName>
    </submittedName>
</protein>
<gene>
    <name evidence="2" type="ORF">MM415A00929_0002</name>
    <name evidence="1" type="ORF">MM415B00326_0044</name>
</gene>
<accession>A0A6M3KBH2</accession>
<reference evidence="2" key="1">
    <citation type="submission" date="2020-03" db="EMBL/GenBank/DDBJ databases">
        <title>The deep terrestrial virosphere.</title>
        <authorList>
            <person name="Holmfeldt K."/>
            <person name="Nilsson E."/>
            <person name="Simone D."/>
            <person name="Lopez-Fernandez M."/>
            <person name="Wu X."/>
            <person name="de Brujin I."/>
            <person name="Lundin D."/>
            <person name="Andersson A."/>
            <person name="Bertilsson S."/>
            <person name="Dopson M."/>
        </authorList>
    </citation>
    <scope>NUCLEOTIDE SEQUENCE</scope>
    <source>
        <strain evidence="2">MM415A00929</strain>
        <strain evidence="1">MM415B00326</strain>
    </source>
</reference>
<evidence type="ECO:0000313" key="2">
    <source>
        <dbReference type="EMBL" id="QJA79210.1"/>
    </source>
</evidence>
<organism evidence="2">
    <name type="scientific">viral metagenome</name>
    <dbReference type="NCBI Taxonomy" id="1070528"/>
    <lineage>
        <taxon>unclassified sequences</taxon>
        <taxon>metagenomes</taxon>
        <taxon>organismal metagenomes</taxon>
    </lineage>
</organism>
<proteinExistence type="predicted"/>
<name>A0A6M3KBH2_9ZZZZ</name>
<dbReference type="EMBL" id="MT142372">
    <property type="protein sequence ID" value="QJA79210.1"/>
    <property type="molecule type" value="Genomic_DNA"/>
</dbReference>